<dbReference type="EMBL" id="JANFNH010000017">
    <property type="protein sequence ID" value="MCQ4043525.1"/>
    <property type="molecule type" value="Genomic_DNA"/>
</dbReference>
<comment type="caution">
    <text evidence="9">The sequence shown here is derived from an EMBL/GenBank/DDBJ whole genome shotgun (WGS) entry which is preliminary data.</text>
</comment>
<comment type="subcellular location">
    <subcellularLocation>
        <location evidence="7">Cytoplasm</location>
    </subcellularLocation>
</comment>
<comment type="catalytic activity">
    <reaction evidence="6 7">
        <text>L-glutamate 5-semialdehyde + phosphate + NADP(+) = L-glutamyl 5-phosphate + NADPH + H(+)</text>
        <dbReference type="Rhea" id="RHEA:19541"/>
        <dbReference type="ChEBI" id="CHEBI:15378"/>
        <dbReference type="ChEBI" id="CHEBI:43474"/>
        <dbReference type="ChEBI" id="CHEBI:57783"/>
        <dbReference type="ChEBI" id="CHEBI:58066"/>
        <dbReference type="ChEBI" id="CHEBI:58274"/>
        <dbReference type="ChEBI" id="CHEBI:58349"/>
        <dbReference type="EC" id="1.2.1.41"/>
    </reaction>
</comment>
<evidence type="ECO:0000256" key="4">
    <source>
        <dbReference type="ARBA" id="ARBA00022857"/>
    </source>
</evidence>
<keyword evidence="4 7" id="KW-0521">NADP</keyword>
<dbReference type="NCBIfam" id="TIGR00407">
    <property type="entry name" value="proA"/>
    <property type="match status" value="1"/>
</dbReference>
<dbReference type="PANTHER" id="PTHR11063">
    <property type="entry name" value="GLUTAMATE SEMIALDEHYDE DEHYDROGENASE"/>
    <property type="match status" value="1"/>
</dbReference>
<comment type="similarity">
    <text evidence="7">Belongs to the gamma-glutamyl phosphate reductase family.</text>
</comment>
<proteinExistence type="inferred from homology"/>
<evidence type="ECO:0000256" key="3">
    <source>
        <dbReference type="ARBA" id="ARBA00022650"/>
    </source>
</evidence>
<dbReference type="InterPro" id="IPR016163">
    <property type="entry name" value="Ald_DH_C"/>
</dbReference>
<dbReference type="Pfam" id="PF00171">
    <property type="entry name" value="Aldedh"/>
    <property type="match status" value="1"/>
</dbReference>
<name>A0ABT1PDS1_9ACTN</name>
<accession>A0ABT1PDS1</accession>
<dbReference type="InterPro" id="IPR012134">
    <property type="entry name" value="Glu-5-SA_DH"/>
</dbReference>
<dbReference type="PIRSF" id="PIRSF000151">
    <property type="entry name" value="GPR"/>
    <property type="match status" value="1"/>
</dbReference>
<evidence type="ECO:0000313" key="10">
    <source>
        <dbReference type="Proteomes" id="UP001206206"/>
    </source>
</evidence>
<dbReference type="NCBIfam" id="NF001221">
    <property type="entry name" value="PRK00197.1"/>
    <property type="match status" value="1"/>
</dbReference>
<keyword evidence="2 7" id="KW-0028">Amino-acid biosynthesis</keyword>
<comment type="pathway">
    <text evidence="1 7">Amino-acid biosynthesis; L-proline biosynthesis; L-glutamate 5-semialdehyde from L-glutamate: step 2/2.</text>
</comment>
<keyword evidence="10" id="KW-1185">Reference proteome</keyword>
<dbReference type="RefSeq" id="WP_255928718.1">
    <property type="nucleotide sequence ID" value="NZ_JANFNH010000017.1"/>
</dbReference>
<dbReference type="InterPro" id="IPR016161">
    <property type="entry name" value="Ald_DH/histidinol_DH"/>
</dbReference>
<evidence type="ECO:0000256" key="6">
    <source>
        <dbReference type="ARBA" id="ARBA00049024"/>
    </source>
</evidence>
<dbReference type="HAMAP" id="MF_00412">
    <property type="entry name" value="ProA"/>
    <property type="match status" value="1"/>
</dbReference>
<evidence type="ECO:0000259" key="8">
    <source>
        <dbReference type="Pfam" id="PF00171"/>
    </source>
</evidence>
<protein>
    <recommendedName>
        <fullName evidence="7">Gamma-glutamyl phosphate reductase</fullName>
        <shortName evidence="7">GPR</shortName>
        <ecNumber evidence="7">1.2.1.41</ecNumber>
    </recommendedName>
    <alternativeName>
        <fullName evidence="7">Glutamate-5-semialdehyde dehydrogenase</fullName>
    </alternativeName>
    <alternativeName>
        <fullName evidence="7">Glutamyl-gamma-semialdehyde dehydrogenase</fullName>
        <shortName evidence="7">GSA dehydrogenase</shortName>
    </alternativeName>
</protein>
<gene>
    <name evidence="7" type="primary">proA</name>
    <name evidence="9" type="ORF">NON19_16230</name>
</gene>
<dbReference type="SUPFAM" id="SSF53720">
    <property type="entry name" value="ALDH-like"/>
    <property type="match status" value="1"/>
</dbReference>
<dbReference type="PANTHER" id="PTHR11063:SF8">
    <property type="entry name" value="DELTA-1-PYRROLINE-5-CARBOXYLATE SYNTHASE"/>
    <property type="match status" value="1"/>
</dbReference>
<reference evidence="9 10" key="1">
    <citation type="submission" date="2022-06" db="EMBL/GenBank/DDBJ databases">
        <title>Draft genome sequence of type strain Streptomyces rubrisoli DSM 42083.</title>
        <authorList>
            <person name="Duangmal K."/>
            <person name="Klaysubun C."/>
        </authorList>
    </citation>
    <scope>NUCLEOTIDE SEQUENCE [LARGE SCALE GENOMIC DNA]</scope>
    <source>
        <strain evidence="9 10">DSM 42083</strain>
    </source>
</reference>
<dbReference type="InterPro" id="IPR020593">
    <property type="entry name" value="G-glutamylP_reductase_CS"/>
</dbReference>
<dbReference type="InterPro" id="IPR016162">
    <property type="entry name" value="Ald_DH_N"/>
</dbReference>
<dbReference type="InterPro" id="IPR015590">
    <property type="entry name" value="Aldehyde_DH_dom"/>
</dbReference>
<keyword evidence="5 7" id="KW-0560">Oxidoreductase</keyword>
<dbReference type="CDD" id="cd07079">
    <property type="entry name" value="ALDH_F18-19_ProA-GPR"/>
    <property type="match status" value="1"/>
</dbReference>
<dbReference type="PROSITE" id="PS01223">
    <property type="entry name" value="PROA"/>
    <property type="match status" value="1"/>
</dbReference>
<dbReference type="EC" id="1.2.1.41" evidence="7"/>
<evidence type="ECO:0000256" key="1">
    <source>
        <dbReference type="ARBA" id="ARBA00004985"/>
    </source>
</evidence>
<dbReference type="Proteomes" id="UP001206206">
    <property type="component" value="Unassembled WGS sequence"/>
</dbReference>
<dbReference type="Gene3D" id="3.40.309.10">
    <property type="entry name" value="Aldehyde Dehydrogenase, Chain A, domain 2"/>
    <property type="match status" value="1"/>
</dbReference>
<organism evidence="9 10">
    <name type="scientific">Streptantibioticus rubrisoli</name>
    <dbReference type="NCBI Taxonomy" id="1387313"/>
    <lineage>
        <taxon>Bacteria</taxon>
        <taxon>Bacillati</taxon>
        <taxon>Actinomycetota</taxon>
        <taxon>Actinomycetes</taxon>
        <taxon>Kitasatosporales</taxon>
        <taxon>Streptomycetaceae</taxon>
        <taxon>Streptantibioticus</taxon>
    </lineage>
</organism>
<evidence type="ECO:0000256" key="5">
    <source>
        <dbReference type="ARBA" id="ARBA00023002"/>
    </source>
</evidence>
<keyword evidence="3 7" id="KW-0641">Proline biosynthesis</keyword>
<dbReference type="GO" id="GO:0004350">
    <property type="term" value="F:glutamate-5-semialdehyde dehydrogenase activity"/>
    <property type="evidence" value="ECO:0007669"/>
    <property type="project" value="UniProtKB-EC"/>
</dbReference>
<dbReference type="InterPro" id="IPR000965">
    <property type="entry name" value="GPR_dom"/>
</dbReference>
<evidence type="ECO:0000256" key="7">
    <source>
        <dbReference type="HAMAP-Rule" id="MF_00412"/>
    </source>
</evidence>
<comment type="function">
    <text evidence="7">Catalyzes the NADPH-dependent reduction of L-glutamate 5-phosphate into L-glutamate 5-semialdehyde and phosphate. The product spontaneously undergoes cyclization to form 1-pyrroline-5-carboxylate.</text>
</comment>
<keyword evidence="7" id="KW-0963">Cytoplasm</keyword>
<evidence type="ECO:0000256" key="2">
    <source>
        <dbReference type="ARBA" id="ARBA00022605"/>
    </source>
</evidence>
<feature type="domain" description="Aldehyde dehydrogenase" evidence="8">
    <location>
        <begin position="9"/>
        <end position="289"/>
    </location>
</feature>
<evidence type="ECO:0000313" key="9">
    <source>
        <dbReference type="EMBL" id="MCQ4043525.1"/>
    </source>
</evidence>
<dbReference type="Gene3D" id="3.40.605.10">
    <property type="entry name" value="Aldehyde Dehydrogenase, Chain A, domain 1"/>
    <property type="match status" value="1"/>
</dbReference>
<sequence length="419" mass="43874">MTSSATSPVLETARRAKAAAAVLAPLPRTVRDGALLAIADALRARTEEIVAANADDIAKARANGTSEAIIDRLTLTPERIEAIAADVTKVVALPDPVGEVLRGSTLPNGLELRQIRVPLGVVGIIYEARPNVTVDAAVLCLKSGNAVLLRGSSSAYASNTALVAVLRDAVEAAGLPADAVQLVPGESRDSVKELMRARGLVDVLIPRGGASLIRTVVEESTVPVIETGVGNCHVYVDEHADLDMAVRILVNAKASRPSVCNAAETVLVHAAVADAFLPRALSALAEAGVTVHGDETWQRVSDTVLAATEEDWATEYLSYDIAAAVVPDLDAAVAHIRRWSSGHTEAIVTRDQSAARRFVSLVDSTAVMVNASTRFTDGGQFGFGAEIGISTQKLHARGPMGLPELTSTKYVVTGDGHIR</sequence>